<protein>
    <recommendedName>
        <fullName evidence="4">G-protein coupled receptors family 1 profile domain-containing protein</fullName>
    </recommendedName>
</protein>
<dbReference type="Proteomes" id="UP001162162">
    <property type="component" value="Unassembled WGS sequence"/>
</dbReference>
<reference evidence="2" key="1">
    <citation type="journal article" date="2023" name="Insect Mol. Biol.">
        <title>Genome sequencing provides insights into the evolution of gene families encoding plant cell wall-degrading enzymes in longhorned beetles.</title>
        <authorList>
            <person name="Shin N.R."/>
            <person name="Okamura Y."/>
            <person name="Kirsch R."/>
            <person name="Pauchet Y."/>
        </authorList>
    </citation>
    <scope>NUCLEOTIDE SEQUENCE</scope>
    <source>
        <strain evidence="2">AMC_N1</strain>
    </source>
</reference>
<keyword evidence="1" id="KW-1133">Transmembrane helix</keyword>
<keyword evidence="1" id="KW-0812">Transmembrane</keyword>
<keyword evidence="3" id="KW-1185">Reference proteome</keyword>
<feature type="transmembrane region" description="Helical" evidence="1">
    <location>
        <begin position="81"/>
        <end position="101"/>
    </location>
</feature>
<feature type="transmembrane region" description="Helical" evidence="1">
    <location>
        <begin position="6"/>
        <end position="23"/>
    </location>
</feature>
<sequence>MSRAPPALVIIALVYTGMFVSIWRTRNATTIQTKDYEFVTSFFFYSTDGCYMLVAHNSYQSCGDNGGHNFSKTMKIQNHSAWLVVFILPINFALNPILYTFTTLKSGSTTQEVSSFTEGRKFW</sequence>
<evidence type="ECO:0000256" key="1">
    <source>
        <dbReference type="SAM" id="Phobius"/>
    </source>
</evidence>
<keyword evidence="1" id="KW-0472">Membrane</keyword>
<accession>A0AAV8XS56</accession>
<organism evidence="2 3">
    <name type="scientific">Aromia moschata</name>
    <dbReference type="NCBI Taxonomy" id="1265417"/>
    <lineage>
        <taxon>Eukaryota</taxon>
        <taxon>Metazoa</taxon>
        <taxon>Ecdysozoa</taxon>
        <taxon>Arthropoda</taxon>
        <taxon>Hexapoda</taxon>
        <taxon>Insecta</taxon>
        <taxon>Pterygota</taxon>
        <taxon>Neoptera</taxon>
        <taxon>Endopterygota</taxon>
        <taxon>Coleoptera</taxon>
        <taxon>Polyphaga</taxon>
        <taxon>Cucujiformia</taxon>
        <taxon>Chrysomeloidea</taxon>
        <taxon>Cerambycidae</taxon>
        <taxon>Cerambycinae</taxon>
        <taxon>Callichromatini</taxon>
        <taxon>Aromia</taxon>
    </lineage>
</organism>
<proteinExistence type="predicted"/>
<gene>
    <name evidence="2" type="ORF">NQ318_001761</name>
</gene>
<comment type="caution">
    <text evidence="2">The sequence shown here is derived from an EMBL/GenBank/DDBJ whole genome shotgun (WGS) entry which is preliminary data.</text>
</comment>
<dbReference type="EMBL" id="JAPWTK010000348">
    <property type="protein sequence ID" value="KAJ8941906.1"/>
    <property type="molecule type" value="Genomic_DNA"/>
</dbReference>
<evidence type="ECO:0000313" key="3">
    <source>
        <dbReference type="Proteomes" id="UP001162162"/>
    </source>
</evidence>
<evidence type="ECO:0000313" key="2">
    <source>
        <dbReference type="EMBL" id="KAJ8941906.1"/>
    </source>
</evidence>
<name>A0AAV8XS56_9CUCU</name>
<evidence type="ECO:0008006" key="4">
    <source>
        <dbReference type="Google" id="ProtNLM"/>
    </source>
</evidence>
<dbReference type="AlphaFoldDB" id="A0AAV8XS56"/>